<dbReference type="GO" id="GO:0006777">
    <property type="term" value="P:Mo-molybdopterin cofactor biosynthetic process"/>
    <property type="evidence" value="ECO:0007669"/>
    <property type="project" value="UniProtKB-UniRule"/>
</dbReference>
<feature type="active site" description="Cysteine persulfide intermediate" evidence="3">
    <location>
        <position position="110"/>
    </location>
</feature>
<keyword evidence="4" id="KW-0808">Transferase</keyword>
<dbReference type="Gene3D" id="3.10.20.10">
    <property type="match status" value="1"/>
</dbReference>
<dbReference type="RefSeq" id="WP_115593581.1">
    <property type="nucleotide sequence ID" value="NZ_QRHA01000007.1"/>
</dbReference>
<dbReference type="NCBIfam" id="TIGR00129">
    <property type="entry name" value="fdhD_narQ"/>
    <property type="match status" value="1"/>
</dbReference>
<dbReference type="OrthoDB" id="3197277at2"/>
<sequence length="264" mass="29191">MTTSAQTTAPATELNSRLPEQAERQLVEEAPIAITLNGIHFSVMLASPYDLEDFAFGYLLSERIIHDRIQIRDVESSPLEQGIQLNVTLSNRQLQQFKHQQRQLKGTSGCGLCGKQAMALAFPVLDKLPLRPCLPKPRIQQLKSQLSSWQLRAKSSGAMHAAFWVNGNGDILSCREDIGRHNAVDKLIGHGLRKGFDRHNASILVTSRCSVEIVQKAILCGVATLISLASPTRLAVEYARQHHLNLVHIPKKDAPSLYTAGTFE</sequence>
<keyword evidence="1 3" id="KW-0963">Cytoplasm</keyword>
<dbReference type="GO" id="GO:0005737">
    <property type="term" value="C:cytoplasm"/>
    <property type="evidence" value="ECO:0007669"/>
    <property type="project" value="UniProtKB-SubCell"/>
</dbReference>
<dbReference type="InterPro" id="IPR003786">
    <property type="entry name" value="FdhD"/>
</dbReference>
<dbReference type="AlphaFoldDB" id="A0A3D8M6D7"/>
<proteinExistence type="inferred from homology"/>
<dbReference type="HAMAP" id="MF_00187">
    <property type="entry name" value="FdhD"/>
    <property type="match status" value="1"/>
</dbReference>
<evidence type="ECO:0000256" key="1">
    <source>
        <dbReference type="ARBA" id="ARBA00022490"/>
    </source>
</evidence>
<dbReference type="Gene3D" id="3.40.140.10">
    <property type="entry name" value="Cytidine Deaminase, domain 2"/>
    <property type="match status" value="1"/>
</dbReference>
<comment type="function">
    <text evidence="3">Required for formate dehydrogenase (FDH) activity. Acts as a sulfur carrier protein that transfers sulfur from IscS to the molybdenum cofactor prior to its insertion into FDH.</text>
</comment>
<evidence type="ECO:0000256" key="2">
    <source>
        <dbReference type="ARBA" id="ARBA00023150"/>
    </source>
</evidence>
<accession>A0A3D8M6D7</accession>
<dbReference type="Pfam" id="PF02634">
    <property type="entry name" value="FdhD-NarQ"/>
    <property type="match status" value="1"/>
</dbReference>
<dbReference type="EMBL" id="QRHA01000007">
    <property type="protein sequence ID" value="RDV25249.1"/>
    <property type="molecule type" value="Genomic_DNA"/>
</dbReference>
<comment type="caution">
    <text evidence="4">The sequence shown here is derived from an EMBL/GenBank/DDBJ whole genome shotgun (WGS) entry which is preliminary data.</text>
</comment>
<dbReference type="PANTHER" id="PTHR30592">
    <property type="entry name" value="FORMATE DEHYDROGENASE"/>
    <property type="match status" value="1"/>
</dbReference>
<dbReference type="PANTHER" id="PTHR30592:SF1">
    <property type="entry name" value="SULFUR CARRIER PROTEIN FDHD"/>
    <property type="match status" value="1"/>
</dbReference>
<evidence type="ECO:0000256" key="3">
    <source>
        <dbReference type="HAMAP-Rule" id="MF_00187"/>
    </source>
</evidence>
<comment type="similarity">
    <text evidence="3">Belongs to the FdhD family.</text>
</comment>
<organism evidence="4 5">
    <name type="scientific">Alteromonas aestuariivivens</name>
    <dbReference type="NCBI Taxonomy" id="1938339"/>
    <lineage>
        <taxon>Bacteria</taxon>
        <taxon>Pseudomonadati</taxon>
        <taxon>Pseudomonadota</taxon>
        <taxon>Gammaproteobacteria</taxon>
        <taxon>Alteromonadales</taxon>
        <taxon>Alteromonadaceae</taxon>
        <taxon>Alteromonas/Salinimonas group</taxon>
        <taxon>Alteromonas</taxon>
    </lineage>
</organism>
<dbReference type="GO" id="GO:0097163">
    <property type="term" value="F:sulfur carrier activity"/>
    <property type="evidence" value="ECO:0007669"/>
    <property type="project" value="UniProtKB-UniRule"/>
</dbReference>
<keyword evidence="5" id="KW-1185">Reference proteome</keyword>
<dbReference type="Proteomes" id="UP000256561">
    <property type="component" value="Unassembled WGS sequence"/>
</dbReference>
<dbReference type="GO" id="GO:0016783">
    <property type="term" value="F:sulfurtransferase activity"/>
    <property type="evidence" value="ECO:0007669"/>
    <property type="project" value="InterPro"/>
</dbReference>
<name>A0A3D8M6D7_9ALTE</name>
<reference evidence="5" key="1">
    <citation type="submission" date="2018-08" db="EMBL/GenBank/DDBJ databases">
        <authorList>
            <person name="Zhang J."/>
            <person name="Du Z.-J."/>
        </authorList>
    </citation>
    <scope>NUCLEOTIDE SEQUENCE [LARGE SCALE GENOMIC DNA]</scope>
    <source>
        <strain evidence="5">KCTC 52655</strain>
    </source>
</reference>
<comment type="caution">
    <text evidence="3">Lacks conserved residue(s) required for the propagation of feature annotation.</text>
</comment>
<dbReference type="PIRSF" id="PIRSF015626">
    <property type="entry name" value="FdhD"/>
    <property type="match status" value="1"/>
</dbReference>
<evidence type="ECO:0000313" key="5">
    <source>
        <dbReference type="Proteomes" id="UP000256561"/>
    </source>
</evidence>
<gene>
    <name evidence="3" type="primary">fdhD</name>
    <name evidence="4" type="ORF">DXV75_11690</name>
</gene>
<protein>
    <recommendedName>
        <fullName evidence="3">Sulfur carrier protein FdhD</fullName>
    </recommendedName>
</protein>
<comment type="subcellular location">
    <subcellularLocation>
        <location evidence="3">Cytoplasm</location>
    </subcellularLocation>
</comment>
<evidence type="ECO:0000313" key="4">
    <source>
        <dbReference type="EMBL" id="RDV25249.1"/>
    </source>
</evidence>
<dbReference type="InterPro" id="IPR016193">
    <property type="entry name" value="Cytidine_deaminase-like"/>
</dbReference>
<dbReference type="SUPFAM" id="SSF53927">
    <property type="entry name" value="Cytidine deaminase-like"/>
    <property type="match status" value="1"/>
</dbReference>
<keyword evidence="2 3" id="KW-0501">Molybdenum cofactor biosynthesis</keyword>